<dbReference type="EMBL" id="AP012338">
    <property type="protein sequence ID" value="BAM03183.1"/>
    <property type="molecule type" value="Genomic_DNA"/>
</dbReference>
<protein>
    <recommendedName>
        <fullName evidence="5">Secreted protein</fullName>
    </recommendedName>
</protein>
<keyword evidence="4" id="KW-1185">Reference proteome</keyword>
<dbReference type="HOGENOM" id="CLU_854878_0_0_0"/>
<gene>
    <name evidence="3" type="ordered locus">PSMK_10240</name>
</gene>
<accession>I0ID45</accession>
<feature type="chain" id="PRO_5003628752" description="Secreted protein" evidence="2">
    <location>
        <begin position="24"/>
        <end position="325"/>
    </location>
</feature>
<evidence type="ECO:0008006" key="5">
    <source>
        <dbReference type="Google" id="ProtNLM"/>
    </source>
</evidence>
<keyword evidence="2" id="KW-0732">Signal</keyword>
<name>I0ID45_PHYMF</name>
<evidence type="ECO:0000256" key="1">
    <source>
        <dbReference type="SAM" id="MobiDB-lite"/>
    </source>
</evidence>
<dbReference type="PROSITE" id="PS51257">
    <property type="entry name" value="PROKAR_LIPOPROTEIN"/>
    <property type="match status" value="1"/>
</dbReference>
<organism evidence="3 4">
    <name type="scientific">Phycisphaera mikurensis (strain NBRC 102666 / KCTC 22515 / FYK2301M01)</name>
    <dbReference type="NCBI Taxonomy" id="1142394"/>
    <lineage>
        <taxon>Bacteria</taxon>
        <taxon>Pseudomonadati</taxon>
        <taxon>Planctomycetota</taxon>
        <taxon>Phycisphaerae</taxon>
        <taxon>Phycisphaerales</taxon>
        <taxon>Phycisphaeraceae</taxon>
        <taxon>Phycisphaera</taxon>
    </lineage>
</organism>
<dbReference type="AlphaFoldDB" id="I0ID45"/>
<reference evidence="3 4" key="1">
    <citation type="submission" date="2012-02" db="EMBL/GenBank/DDBJ databases">
        <title>Complete genome sequence of Phycisphaera mikurensis NBRC 102666.</title>
        <authorList>
            <person name="Ankai A."/>
            <person name="Hosoyama A."/>
            <person name="Terui Y."/>
            <person name="Sekine M."/>
            <person name="Fukai R."/>
            <person name="Kato Y."/>
            <person name="Nakamura S."/>
            <person name="Yamada-Narita S."/>
            <person name="Kawakoshi A."/>
            <person name="Fukunaga Y."/>
            <person name="Yamazaki S."/>
            <person name="Fujita N."/>
        </authorList>
    </citation>
    <scope>NUCLEOTIDE SEQUENCE [LARGE SCALE GENOMIC DNA]</scope>
    <source>
        <strain evidence="4">NBRC 102666 / KCTC 22515 / FYK2301M01</strain>
    </source>
</reference>
<sequence>MSRRARLALAACAATLGCGPAAAQEEPPERLPTATGMAAVEPLHAATPQPLLRREGDFIVGRTARIVELADGALAAVFDRPDVVEERPLGEATGVDDEGFLAAPPPPEPAPLLPPMVLQPSRQLDALRAVRAGGEPDAAFALSGRVQRYRGRNHLLLTGFEGRMEAPEAAAAAGAPAAAAAAAAEFEDPATESVEALMADLDEAARPAAAGPRSPGPTPPAAASPSDAAGWRDGALVARRLGRVLPGSSGGSLAGSVFVFDGGDPPLRLLPCAATERAETLELGDGGGRVFELSGQVHVSGQDAWVLPASLRSRPAAGRVDEADY</sequence>
<feature type="signal peptide" evidence="2">
    <location>
        <begin position="1"/>
        <end position="23"/>
    </location>
</feature>
<evidence type="ECO:0000313" key="3">
    <source>
        <dbReference type="EMBL" id="BAM03183.1"/>
    </source>
</evidence>
<evidence type="ECO:0000313" key="4">
    <source>
        <dbReference type="Proteomes" id="UP000007881"/>
    </source>
</evidence>
<proteinExistence type="predicted"/>
<feature type="region of interest" description="Disordered" evidence="1">
    <location>
        <begin position="206"/>
        <end position="228"/>
    </location>
</feature>
<evidence type="ECO:0000256" key="2">
    <source>
        <dbReference type="SAM" id="SignalP"/>
    </source>
</evidence>
<dbReference type="Proteomes" id="UP000007881">
    <property type="component" value="Chromosome"/>
</dbReference>
<dbReference type="KEGG" id="phm:PSMK_10240"/>
<dbReference type="RefSeq" id="WP_014436402.1">
    <property type="nucleotide sequence ID" value="NC_017080.1"/>
</dbReference>
<dbReference type="STRING" id="1142394.PSMK_10240"/>